<protein>
    <submittedName>
        <fullName evidence="1">Uncharacterized protein</fullName>
    </submittedName>
</protein>
<organism evidence="1 2">
    <name type="scientific">Vaccinium darrowii</name>
    <dbReference type="NCBI Taxonomy" id="229202"/>
    <lineage>
        <taxon>Eukaryota</taxon>
        <taxon>Viridiplantae</taxon>
        <taxon>Streptophyta</taxon>
        <taxon>Embryophyta</taxon>
        <taxon>Tracheophyta</taxon>
        <taxon>Spermatophyta</taxon>
        <taxon>Magnoliopsida</taxon>
        <taxon>eudicotyledons</taxon>
        <taxon>Gunneridae</taxon>
        <taxon>Pentapetalae</taxon>
        <taxon>asterids</taxon>
        <taxon>Ericales</taxon>
        <taxon>Ericaceae</taxon>
        <taxon>Vaccinioideae</taxon>
        <taxon>Vaccinieae</taxon>
        <taxon>Vaccinium</taxon>
    </lineage>
</organism>
<evidence type="ECO:0000313" key="1">
    <source>
        <dbReference type="EMBL" id="KAH7837486.1"/>
    </source>
</evidence>
<reference evidence="1 2" key="1">
    <citation type="journal article" date="2021" name="Hortic Res">
        <title>High-quality reference genome and annotation aids understanding of berry development for evergreen blueberry (Vaccinium darrowii).</title>
        <authorList>
            <person name="Yu J."/>
            <person name="Hulse-Kemp A.M."/>
            <person name="Babiker E."/>
            <person name="Staton M."/>
        </authorList>
    </citation>
    <scope>NUCLEOTIDE SEQUENCE [LARGE SCALE GENOMIC DNA]</scope>
    <source>
        <strain evidence="2">cv. NJ 8807/NJ 8810</strain>
        <tissue evidence="1">Young leaf</tissue>
    </source>
</reference>
<evidence type="ECO:0000313" key="2">
    <source>
        <dbReference type="Proteomes" id="UP000828048"/>
    </source>
</evidence>
<keyword evidence="2" id="KW-1185">Reference proteome</keyword>
<gene>
    <name evidence="1" type="ORF">Vadar_014420</name>
</gene>
<dbReference type="EMBL" id="CM037156">
    <property type="protein sequence ID" value="KAH7837486.1"/>
    <property type="molecule type" value="Genomic_DNA"/>
</dbReference>
<proteinExistence type="predicted"/>
<name>A0ACB7X9Q6_9ERIC</name>
<sequence>MTWSKYGRGRSLARELRFVKCDYSSWKDQLQSGTLFMSGGLRELIPCIARRAVVDGIFMEGEASEVVKVISEIIGLPRKEVQEHLQRIQGSIYHLELLVRMQESTVPYDKQEGIHGESTSLFTGIDDADVEDEYNKIEMEVGSGTSQLCSSEVVVTSAKAKTEDHKTSESLSDALSNLSLVDSTDLGPCSE</sequence>
<dbReference type="Proteomes" id="UP000828048">
    <property type="component" value="Chromosome 6"/>
</dbReference>
<accession>A0ACB7X9Q6</accession>
<comment type="caution">
    <text evidence="1">The sequence shown here is derived from an EMBL/GenBank/DDBJ whole genome shotgun (WGS) entry which is preliminary data.</text>
</comment>